<dbReference type="InterPro" id="IPR000700">
    <property type="entry name" value="PAS-assoc_C"/>
</dbReference>
<dbReference type="AlphaFoldDB" id="A0A0F5LDK5"/>
<keyword evidence="4" id="KW-0597">Phosphoprotein</keyword>
<dbReference type="SUPFAM" id="SSF55785">
    <property type="entry name" value="PYP-like sensor domain (PAS domain)"/>
    <property type="match status" value="1"/>
</dbReference>
<proteinExistence type="predicted"/>
<dbReference type="STRING" id="361041.VW35_08170"/>
<evidence type="ECO:0000256" key="2">
    <source>
        <dbReference type="ARBA" id="ARBA00012438"/>
    </source>
</evidence>
<evidence type="ECO:0000256" key="7">
    <source>
        <dbReference type="ARBA" id="ARBA00022679"/>
    </source>
</evidence>
<keyword evidence="6" id="KW-0288">FMN</keyword>
<evidence type="ECO:0000259" key="13">
    <source>
        <dbReference type="PROSITE" id="PS50113"/>
    </source>
</evidence>
<dbReference type="Pfam" id="PF07536">
    <property type="entry name" value="HWE_HK"/>
    <property type="match status" value="1"/>
</dbReference>
<keyword evidence="12" id="KW-0843">Virulence</keyword>
<dbReference type="Proteomes" id="UP000033514">
    <property type="component" value="Unassembled WGS sequence"/>
</dbReference>
<dbReference type="Gene3D" id="3.30.450.20">
    <property type="entry name" value="PAS domain"/>
    <property type="match status" value="2"/>
</dbReference>
<keyword evidence="5" id="KW-0285">Flavoprotein</keyword>
<dbReference type="PANTHER" id="PTHR41523:SF7">
    <property type="entry name" value="HISTIDINE KINASE"/>
    <property type="match status" value="1"/>
</dbReference>
<feature type="domain" description="PAC" evidence="13">
    <location>
        <begin position="248"/>
        <end position="303"/>
    </location>
</feature>
<dbReference type="PATRIC" id="fig|361041.3.peg.978"/>
<comment type="caution">
    <text evidence="14">The sequence shown here is derived from an EMBL/GenBank/DDBJ whole genome shotgun (WGS) entry which is preliminary data.</text>
</comment>
<keyword evidence="8" id="KW-0677">Repeat</keyword>
<dbReference type="EMBL" id="LAJG01000014">
    <property type="protein sequence ID" value="KKB80355.1"/>
    <property type="molecule type" value="Genomic_DNA"/>
</dbReference>
<dbReference type="InterPro" id="IPR011102">
    <property type="entry name" value="Sig_transdc_His_kinase_HWE"/>
</dbReference>
<dbReference type="InterPro" id="IPR000014">
    <property type="entry name" value="PAS"/>
</dbReference>
<keyword evidence="9" id="KW-0547">Nucleotide-binding</keyword>
<dbReference type="PROSITE" id="PS50113">
    <property type="entry name" value="PAC"/>
    <property type="match status" value="1"/>
</dbReference>
<dbReference type="Gene3D" id="3.30.565.10">
    <property type="entry name" value="Histidine kinase-like ATPase, C-terminal domain"/>
    <property type="match status" value="1"/>
</dbReference>
<reference evidence="14 15" key="1">
    <citation type="submission" date="2015-03" db="EMBL/GenBank/DDBJ databases">
        <authorList>
            <person name="Hassan Y.I."/>
            <person name="Lepp D."/>
            <person name="Zhou T."/>
        </authorList>
    </citation>
    <scope>NUCLEOTIDE SEQUENCE [LARGE SCALE GENOMIC DNA]</scope>
    <source>
        <strain evidence="14 15">GH2-10</strain>
    </source>
</reference>
<evidence type="ECO:0000256" key="5">
    <source>
        <dbReference type="ARBA" id="ARBA00022630"/>
    </source>
</evidence>
<evidence type="ECO:0000256" key="8">
    <source>
        <dbReference type="ARBA" id="ARBA00022737"/>
    </source>
</evidence>
<name>A0A0F5LDK5_9HYPH</name>
<dbReference type="GO" id="GO:0005524">
    <property type="term" value="F:ATP binding"/>
    <property type="evidence" value="ECO:0007669"/>
    <property type="project" value="UniProtKB-KW"/>
</dbReference>
<dbReference type="GO" id="GO:0004673">
    <property type="term" value="F:protein histidine kinase activity"/>
    <property type="evidence" value="ECO:0007669"/>
    <property type="project" value="UniProtKB-EC"/>
</dbReference>
<sequence>MTADGKHSVALNSAFLAGGGELGELIRNYDWATTPLGAPSTWPGSLRTLVQVMLTSKQPMFIAWGPERTMLYNDGYAPMCTTRHPWALGKPFAEVWADIIEDVGPIMDAAYAGTPTYMDDIEFQMMRNGRPTETHFSFGYTPVHDETDQVAGMFCTALEITSEVISGRMRGQELDRIRTLLEQAPSFMAVLTGPEHRFEITNAAYRQLIGHRDVIGKTVREAFPDIDGQGFYELLDKVFTTGETFVGRSMQIELQHTPGGPVQNGYLNFVYQPMYDEAGRINGIFVEGSDVTDLKKAELALVESIATQQVLSGELQHRIKNSLAMVAAIAAQTLRGEDIADRRQLFSSRLSALATAHDILTTRTWTTASLREVVEGALLPHLPNEQRVSVLGRHIDLNPKQALSMALAIHELATNAAKYGALSTPTGIVSISWDFIAAEDEQRFVFRWAENGGPEVREPSRAGFGSRLITKVLASDFGGEVSIDYAPEGVRCVLETDAESVTASKPFKK</sequence>
<evidence type="ECO:0000313" key="14">
    <source>
        <dbReference type="EMBL" id="KKB80355.1"/>
    </source>
</evidence>
<dbReference type="CDD" id="cd00130">
    <property type="entry name" value="PAS"/>
    <property type="match status" value="1"/>
</dbReference>
<keyword evidence="11" id="KW-0067">ATP-binding</keyword>
<gene>
    <name evidence="14" type="ORF">VW35_08170</name>
</gene>
<evidence type="ECO:0000256" key="12">
    <source>
        <dbReference type="ARBA" id="ARBA00023026"/>
    </source>
</evidence>
<evidence type="ECO:0000256" key="11">
    <source>
        <dbReference type="ARBA" id="ARBA00022840"/>
    </source>
</evidence>
<dbReference type="InterPro" id="IPR013656">
    <property type="entry name" value="PAS_4"/>
</dbReference>
<evidence type="ECO:0000256" key="9">
    <source>
        <dbReference type="ARBA" id="ARBA00022741"/>
    </source>
</evidence>
<evidence type="ECO:0000313" key="15">
    <source>
        <dbReference type="Proteomes" id="UP000033514"/>
    </source>
</evidence>
<dbReference type="SMART" id="SM00091">
    <property type="entry name" value="PAS"/>
    <property type="match status" value="1"/>
</dbReference>
<dbReference type="EC" id="2.7.13.3" evidence="2"/>
<evidence type="ECO:0000256" key="10">
    <source>
        <dbReference type="ARBA" id="ARBA00022777"/>
    </source>
</evidence>
<dbReference type="RefSeq" id="WP_046142419.1">
    <property type="nucleotide sequence ID" value="NZ_LAJG01000014.1"/>
</dbReference>
<protein>
    <recommendedName>
        <fullName evidence="3">Blue-light-activated histidine kinase</fullName>
        <ecNumber evidence="2">2.7.13.3</ecNumber>
    </recommendedName>
</protein>
<evidence type="ECO:0000256" key="6">
    <source>
        <dbReference type="ARBA" id="ARBA00022643"/>
    </source>
</evidence>
<dbReference type="InterPro" id="IPR036890">
    <property type="entry name" value="HATPase_C_sf"/>
</dbReference>
<comment type="catalytic activity">
    <reaction evidence="1">
        <text>ATP + protein L-histidine = ADP + protein N-phospho-L-histidine.</text>
        <dbReference type="EC" id="2.7.13.3"/>
    </reaction>
</comment>
<dbReference type="InterPro" id="IPR035965">
    <property type="entry name" value="PAS-like_dom_sf"/>
</dbReference>
<evidence type="ECO:0000256" key="3">
    <source>
        <dbReference type="ARBA" id="ARBA00021740"/>
    </source>
</evidence>
<dbReference type="SMART" id="SM00911">
    <property type="entry name" value="HWE_HK"/>
    <property type="match status" value="1"/>
</dbReference>
<accession>A0A0F5LDK5</accession>
<dbReference type="Pfam" id="PF08448">
    <property type="entry name" value="PAS_4"/>
    <property type="match status" value="1"/>
</dbReference>
<keyword evidence="7" id="KW-0808">Transferase</keyword>
<keyword evidence="10" id="KW-0418">Kinase</keyword>
<evidence type="ECO:0000256" key="1">
    <source>
        <dbReference type="ARBA" id="ARBA00000085"/>
    </source>
</evidence>
<dbReference type="OrthoDB" id="7185134at2"/>
<evidence type="ECO:0000256" key="4">
    <source>
        <dbReference type="ARBA" id="ARBA00022553"/>
    </source>
</evidence>
<dbReference type="PANTHER" id="PTHR41523">
    <property type="entry name" value="TWO-COMPONENT SYSTEM SENSOR PROTEIN"/>
    <property type="match status" value="1"/>
</dbReference>
<keyword evidence="15" id="KW-1185">Reference proteome</keyword>
<organism evidence="14 15">
    <name type="scientific">Devosia soli</name>
    <dbReference type="NCBI Taxonomy" id="361041"/>
    <lineage>
        <taxon>Bacteria</taxon>
        <taxon>Pseudomonadati</taxon>
        <taxon>Pseudomonadota</taxon>
        <taxon>Alphaproteobacteria</taxon>
        <taxon>Hyphomicrobiales</taxon>
        <taxon>Devosiaceae</taxon>
        <taxon>Devosia</taxon>
    </lineage>
</organism>